<evidence type="ECO:0000313" key="8">
    <source>
        <dbReference type="Proteomes" id="UP000310016"/>
    </source>
</evidence>
<evidence type="ECO:0000256" key="1">
    <source>
        <dbReference type="ARBA" id="ARBA00004141"/>
    </source>
</evidence>
<feature type="domain" description="Integral membrane bound transporter" evidence="6">
    <location>
        <begin position="76"/>
        <end position="174"/>
    </location>
</feature>
<keyword evidence="2 5" id="KW-0812">Transmembrane</keyword>
<dbReference type="Proteomes" id="UP000310016">
    <property type="component" value="Unassembled WGS sequence"/>
</dbReference>
<dbReference type="InterPro" id="IPR049453">
    <property type="entry name" value="Memb_transporter_dom"/>
</dbReference>
<dbReference type="AlphaFoldDB" id="A0A4V5MRJ8"/>
<evidence type="ECO:0000313" key="7">
    <source>
        <dbReference type="EMBL" id="TJZ76318.1"/>
    </source>
</evidence>
<reference evidence="7 8" key="1">
    <citation type="submission" date="2019-04" db="EMBL/GenBank/DDBJ databases">
        <title>Chitiniphilus eburnea sp. nov., a novel chitinolytic bacterium isolated from aquaculture sludge.</title>
        <authorList>
            <person name="Sheng M."/>
        </authorList>
    </citation>
    <scope>NUCLEOTIDE SEQUENCE [LARGE SCALE GENOMIC DNA]</scope>
    <source>
        <strain evidence="7 8">HX-2-15</strain>
    </source>
</reference>
<sequence length="369" mass="40561">MMGGVRCQPGCGTVRNVGYRRRGMNPGTRLSALSISQEGRFVKLLIALLVGYSLPALWGASPGIAETMASSAWLTLGLGPSVESSKKYFLQRSMANLVPIPIGLVLYPLVPEPLAIIVLVALAMFVLVKHFPNAFRLTSMGIAICLVAGFGRDLAAAEGRMFAVFFGMLIGFLVELYVLPPDQGYKFHLLARRASRQLGALFESVAATRSLDSLTGGCLDSLTRAQLDLRDQLANFKADYGPRGRRHLRRYQADMALFGHRVALIASGEHLLRTLADCHALFDTLEPAFREHVFVHLARIDEVHQQLAAYFEHRRAEPPDHDYLQAPYTPADSANPYHMVLQGALMTHQRLLSERVAAIRALGVSPMKA</sequence>
<comment type="subcellular location">
    <subcellularLocation>
        <location evidence="1">Membrane</location>
        <topology evidence="1">Multi-pass membrane protein</topology>
    </subcellularLocation>
</comment>
<proteinExistence type="predicted"/>
<dbReference type="GO" id="GO:0016020">
    <property type="term" value="C:membrane"/>
    <property type="evidence" value="ECO:0007669"/>
    <property type="project" value="UniProtKB-SubCell"/>
</dbReference>
<keyword evidence="8" id="KW-1185">Reference proteome</keyword>
<evidence type="ECO:0000256" key="5">
    <source>
        <dbReference type="SAM" id="Phobius"/>
    </source>
</evidence>
<organism evidence="7 8">
    <name type="scientific">Chitiniphilus eburneus</name>
    <dbReference type="NCBI Taxonomy" id="2571148"/>
    <lineage>
        <taxon>Bacteria</taxon>
        <taxon>Pseudomonadati</taxon>
        <taxon>Pseudomonadota</taxon>
        <taxon>Betaproteobacteria</taxon>
        <taxon>Neisseriales</taxon>
        <taxon>Chitinibacteraceae</taxon>
        <taxon>Chitiniphilus</taxon>
    </lineage>
</organism>
<feature type="transmembrane region" description="Helical" evidence="5">
    <location>
        <begin position="162"/>
        <end position="179"/>
    </location>
</feature>
<evidence type="ECO:0000259" key="6">
    <source>
        <dbReference type="Pfam" id="PF13515"/>
    </source>
</evidence>
<evidence type="ECO:0000256" key="3">
    <source>
        <dbReference type="ARBA" id="ARBA00022989"/>
    </source>
</evidence>
<keyword evidence="4 5" id="KW-0472">Membrane</keyword>
<name>A0A4V5MRJ8_9NEIS</name>
<evidence type="ECO:0000256" key="4">
    <source>
        <dbReference type="ARBA" id="ARBA00023136"/>
    </source>
</evidence>
<comment type="caution">
    <text evidence="7">The sequence shown here is derived from an EMBL/GenBank/DDBJ whole genome shotgun (WGS) entry which is preliminary data.</text>
</comment>
<evidence type="ECO:0000256" key="2">
    <source>
        <dbReference type="ARBA" id="ARBA00022692"/>
    </source>
</evidence>
<protein>
    <recommendedName>
        <fullName evidence="6">Integral membrane bound transporter domain-containing protein</fullName>
    </recommendedName>
</protein>
<gene>
    <name evidence="7" type="ORF">FAZ21_05965</name>
</gene>
<feature type="transmembrane region" description="Helical" evidence="5">
    <location>
        <begin position="134"/>
        <end position="150"/>
    </location>
</feature>
<dbReference type="EMBL" id="SUMF01000003">
    <property type="protein sequence ID" value="TJZ76318.1"/>
    <property type="molecule type" value="Genomic_DNA"/>
</dbReference>
<dbReference type="Pfam" id="PF13515">
    <property type="entry name" value="FUSC_2"/>
    <property type="match status" value="1"/>
</dbReference>
<accession>A0A4V5MRJ8</accession>
<keyword evidence="3 5" id="KW-1133">Transmembrane helix</keyword>
<dbReference type="OrthoDB" id="8577380at2"/>
<feature type="transmembrane region" description="Helical" evidence="5">
    <location>
        <begin position="104"/>
        <end position="128"/>
    </location>
</feature>
<feature type="transmembrane region" description="Helical" evidence="5">
    <location>
        <begin position="41"/>
        <end position="58"/>
    </location>
</feature>